<dbReference type="AlphaFoldDB" id="A0A8T0VIZ6"/>
<accession>A0A8T0VIZ6</accession>
<evidence type="ECO:0000313" key="1">
    <source>
        <dbReference type="EMBL" id="KAG2636731.1"/>
    </source>
</evidence>
<reference evidence="1" key="1">
    <citation type="submission" date="2020-05" db="EMBL/GenBank/DDBJ databases">
        <title>WGS assembly of Panicum virgatum.</title>
        <authorList>
            <person name="Lovell J.T."/>
            <person name="Jenkins J."/>
            <person name="Shu S."/>
            <person name="Juenger T.E."/>
            <person name="Schmutz J."/>
        </authorList>
    </citation>
    <scope>NUCLEOTIDE SEQUENCE</scope>
    <source>
        <strain evidence="1">AP13</strain>
    </source>
</reference>
<comment type="caution">
    <text evidence="1">The sequence shown here is derived from an EMBL/GenBank/DDBJ whole genome shotgun (WGS) entry which is preliminary data.</text>
</comment>
<gene>
    <name evidence="1" type="ORF">PVAP13_2NG159803</name>
</gene>
<dbReference type="Proteomes" id="UP000823388">
    <property type="component" value="Chromosome 2N"/>
</dbReference>
<sequence>MHGRKGPAGAAVHRMLSAAATWRRILLAFTSGSMFCMLNGKGEAHDPRAAGGGVGVGRCGASGEAAAAERTSRGETVVPGGWCRARRRVESTQLCATMGAPAGGGGAACWSPDGDLRRRRAAVWRGG</sequence>
<proteinExistence type="predicted"/>
<keyword evidence="2" id="KW-1185">Reference proteome</keyword>
<organism evidence="1 2">
    <name type="scientific">Panicum virgatum</name>
    <name type="common">Blackwell switchgrass</name>
    <dbReference type="NCBI Taxonomy" id="38727"/>
    <lineage>
        <taxon>Eukaryota</taxon>
        <taxon>Viridiplantae</taxon>
        <taxon>Streptophyta</taxon>
        <taxon>Embryophyta</taxon>
        <taxon>Tracheophyta</taxon>
        <taxon>Spermatophyta</taxon>
        <taxon>Magnoliopsida</taxon>
        <taxon>Liliopsida</taxon>
        <taxon>Poales</taxon>
        <taxon>Poaceae</taxon>
        <taxon>PACMAD clade</taxon>
        <taxon>Panicoideae</taxon>
        <taxon>Panicodae</taxon>
        <taxon>Paniceae</taxon>
        <taxon>Panicinae</taxon>
        <taxon>Panicum</taxon>
        <taxon>Panicum sect. Hiantes</taxon>
    </lineage>
</organism>
<evidence type="ECO:0000313" key="2">
    <source>
        <dbReference type="Proteomes" id="UP000823388"/>
    </source>
</evidence>
<dbReference type="EMBL" id="CM029040">
    <property type="protein sequence ID" value="KAG2636731.1"/>
    <property type="molecule type" value="Genomic_DNA"/>
</dbReference>
<protein>
    <submittedName>
        <fullName evidence="1">Uncharacterized protein</fullName>
    </submittedName>
</protein>
<name>A0A8T0VIZ6_PANVG</name>